<dbReference type="Pfam" id="PF24883">
    <property type="entry name" value="NPHP3_N"/>
    <property type="match status" value="1"/>
</dbReference>
<keyword evidence="1" id="KW-0677">Repeat</keyword>
<dbReference type="InterPro" id="IPR056884">
    <property type="entry name" value="NPHP3-like_N"/>
</dbReference>
<evidence type="ECO:0000313" key="4">
    <source>
        <dbReference type="Proteomes" id="UP000008063"/>
    </source>
</evidence>
<dbReference type="eggNOG" id="KOG0266">
    <property type="taxonomic scope" value="Eukaryota"/>
</dbReference>
<feature type="non-terminal residue" evidence="3">
    <location>
        <position position="53"/>
    </location>
</feature>
<proteinExistence type="predicted"/>
<organism evidence="4">
    <name type="scientific">Serpula lacrymans var. lacrymans (strain S7.3)</name>
    <name type="common">Dry rot fungus</name>
    <dbReference type="NCBI Taxonomy" id="936435"/>
    <lineage>
        <taxon>Eukaryota</taxon>
        <taxon>Fungi</taxon>
        <taxon>Dikarya</taxon>
        <taxon>Basidiomycota</taxon>
        <taxon>Agaricomycotina</taxon>
        <taxon>Agaricomycetes</taxon>
        <taxon>Agaricomycetidae</taxon>
        <taxon>Boletales</taxon>
        <taxon>Coniophorineae</taxon>
        <taxon>Serpulaceae</taxon>
        <taxon>Serpula</taxon>
    </lineage>
</organism>
<feature type="domain" description="Nephrocystin 3-like N-terminal" evidence="2">
    <location>
        <begin position="6"/>
        <end position="52"/>
    </location>
</feature>
<evidence type="ECO:0000313" key="3">
    <source>
        <dbReference type="EMBL" id="EGN93119.1"/>
    </source>
</evidence>
<dbReference type="EMBL" id="GL945494">
    <property type="protein sequence ID" value="EGN93119.1"/>
    <property type="molecule type" value="Genomic_DNA"/>
</dbReference>
<dbReference type="Proteomes" id="UP000008063">
    <property type="component" value="Unassembled WGS sequence"/>
</dbReference>
<name>F8QEV6_SERL3</name>
<evidence type="ECO:0000259" key="2">
    <source>
        <dbReference type="Pfam" id="PF24883"/>
    </source>
</evidence>
<sequence>MFASKQRYPAIVIDALDECGDSSQIAQCRVLIDTITQWSTLHKGLKLIVTSRD</sequence>
<keyword evidence="4" id="KW-1185">Reference proteome</keyword>
<evidence type="ECO:0000256" key="1">
    <source>
        <dbReference type="ARBA" id="ARBA00022737"/>
    </source>
</evidence>
<reference evidence="4" key="1">
    <citation type="journal article" date="2011" name="Science">
        <title>The plant cell wall-decomposing machinery underlies the functional diversity of forest fungi.</title>
        <authorList>
            <person name="Eastwood D.C."/>
            <person name="Floudas D."/>
            <person name="Binder M."/>
            <person name="Majcherczyk A."/>
            <person name="Schneider P."/>
            <person name="Aerts A."/>
            <person name="Asiegbu F.O."/>
            <person name="Baker S.E."/>
            <person name="Barry K."/>
            <person name="Bendiksby M."/>
            <person name="Blumentritt M."/>
            <person name="Coutinho P.M."/>
            <person name="Cullen D."/>
            <person name="de Vries R.P."/>
            <person name="Gathman A."/>
            <person name="Goodell B."/>
            <person name="Henrissat B."/>
            <person name="Ihrmark K."/>
            <person name="Kauserud H."/>
            <person name="Kohler A."/>
            <person name="LaButti K."/>
            <person name="Lapidus A."/>
            <person name="Lavin J.L."/>
            <person name="Lee Y.-H."/>
            <person name="Lindquist E."/>
            <person name="Lilly W."/>
            <person name="Lucas S."/>
            <person name="Morin E."/>
            <person name="Murat C."/>
            <person name="Oguiza J.A."/>
            <person name="Park J."/>
            <person name="Pisabarro A.G."/>
            <person name="Riley R."/>
            <person name="Rosling A."/>
            <person name="Salamov A."/>
            <person name="Schmidt O."/>
            <person name="Schmutz J."/>
            <person name="Skrede I."/>
            <person name="Stenlid J."/>
            <person name="Wiebenga A."/>
            <person name="Xie X."/>
            <person name="Kuees U."/>
            <person name="Hibbett D.S."/>
            <person name="Hoffmeister D."/>
            <person name="Hoegberg N."/>
            <person name="Martin F."/>
            <person name="Grigoriev I.V."/>
            <person name="Watkinson S.C."/>
        </authorList>
    </citation>
    <scope>NUCLEOTIDE SEQUENCE [LARGE SCALE GENOMIC DNA]</scope>
    <source>
        <strain evidence="4">strain S7.3</strain>
    </source>
</reference>
<protein>
    <recommendedName>
        <fullName evidence="2">Nephrocystin 3-like N-terminal domain-containing protein</fullName>
    </recommendedName>
</protein>
<gene>
    <name evidence="3" type="ORF">SERLA73DRAFT_145960</name>
</gene>
<dbReference type="AlphaFoldDB" id="F8QEV6"/>
<dbReference type="InParanoid" id="F8QEV6"/>
<dbReference type="HOGENOM" id="CLU_3074503_0_0_1"/>
<accession>F8QEV6</accession>